<name>A0A2P6PMS3_ROSCH</name>
<protein>
    <submittedName>
        <fullName evidence="1">Uncharacterized protein</fullName>
    </submittedName>
</protein>
<dbReference type="AlphaFoldDB" id="A0A2P6PMS3"/>
<comment type="caution">
    <text evidence="1">The sequence shown here is derived from an EMBL/GenBank/DDBJ whole genome shotgun (WGS) entry which is preliminary data.</text>
</comment>
<dbReference type="EMBL" id="PDCK01000044">
    <property type="protein sequence ID" value="PRQ23210.1"/>
    <property type="molecule type" value="Genomic_DNA"/>
</dbReference>
<evidence type="ECO:0000313" key="1">
    <source>
        <dbReference type="EMBL" id="PRQ23210.1"/>
    </source>
</evidence>
<dbReference type="Gramene" id="PRQ23210">
    <property type="protein sequence ID" value="PRQ23210"/>
    <property type="gene ID" value="RchiOBHm_Chr6g0258851"/>
</dbReference>
<evidence type="ECO:0000313" key="2">
    <source>
        <dbReference type="Proteomes" id="UP000238479"/>
    </source>
</evidence>
<organism evidence="1 2">
    <name type="scientific">Rosa chinensis</name>
    <name type="common">China rose</name>
    <dbReference type="NCBI Taxonomy" id="74649"/>
    <lineage>
        <taxon>Eukaryota</taxon>
        <taxon>Viridiplantae</taxon>
        <taxon>Streptophyta</taxon>
        <taxon>Embryophyta</taxon>
        <taxon>Tracheophyta</taxon>
        <taxon>Spermatophyta</taxon>
        <taxon>Magnoliopsida</taxon>
        <taxon>eudicotyledons</taxon>
        <taxon>Gunneridae</taxon>
        <taxon>Pentapetalae</taxon>
        <taxon>rosids</taxon>
        <taxon>fabids</taxon>
        <taxon>Rosales</taxon>
        <taxon>Rosaceae</taxon>
        <taxon>Rosoideae</taxon>
        <taxon>Rosoideae incertae sedis</taxon>
        <taxon>Rosa</taxon>
    </lineage>
</organism>
<accession>A0A2P6PMS3</accession>
<keyword evidence="2" id="KW-1185">Reference proteome</keyword>
<dbReference type="Proteomes" id="UP000238479">
    <property type="component" value="Chromosome 6"/>
</dbReference>
<reference evidence="1 2" key="1">
    <citation type="journal article" date="2018" name="Nat. Genet.">
        <title>The Rosa genome provides new insights in the design of modern roses.</title>
        <authorList>
            <person name="Bendahmane M."/>
        </authorList>
    </citation>
    <scope>NUCLEOTIDE SEQUENCE [LARGE SCALE GENOMIC DNA]</scope>
    <source>
        <strain evidence="2">cv. Old Blush</strain>
    </source>
</reference>
<proteinExistence type="predicted"/>
<sequence>MSVHKHLRKRLVDGLLEASTISKSMSFIPHPLPECSCLRCDYAGKSINITSTPPSHSQVIAALGILHFCPAWMENDLTLHTKGKKNEEALDEDDSTSLSFLTLCTHTHTSTHKDTR</sequence>
<gene>
    <name evidence="1" type="ORF">RchiOBHm_Chr6g0258851</name>
</gene>